<accession>A0A1H9A3M3</accession>
<dbReference type="STRING" id="1855383.SAMN05216548_101314"/>
<dbReference type="PROSITE" id="PS01081">
    <property type="entry name" value="HTH_TETR_1"/>
    <property type="match status" value="1"/>
</dbReference>
<dbReference type="PANTHER" id="PTHR30055:SF146">
    <property type="entry name" value="HTH-TYPE TRANSCRIPTIONAL DUAL REGULATOR CECR"/>
    <property type="match status" value="1"/>
</dbReference>
<dbReference type="OrthoDB" id="9816431at2"/>
<keyword evidence="2 4" id="KW-0238">DNA-binding</keyword>
<gene>
    <name evidence="7" type="ORF">SAMN05216548_101314</name>
</gene>
<dbReference type="Proteomes" id="UP000199647">
    <property type="component" value="Unassembled WGS sequence"/>
</dbReference>
<dbReference type="InterPro" id="IPR050109">
    <property type="entry name" value="HTH-type_TetR-like_transc_reg"/>
</dbReference>
<dbReference type="Pfam" id="PF14246">
    <property type="entry name" value="TetR_C_7"/>
    <property type="match status" value="1"/>
</dbReference>
<sequence length="225" mass="24319">MSEVASKDTGAHGGDEHVQGSDPQKRLQIVNGAMQVFMTSGFAGASMGEIARVAGVSKGTLYVYFQNKEQLFAECIDEKRRAFVEPLLDFEAAGTLEEALTRFGLGFSRFTASAQAIMAVRTVIGIAEQMPDMGCRFYDKGPHSLVPRFADYLEKQVAAGRLTAPDATLAAVQFLDLCQSTLWKPQLFGASVTHEEIQDRSERVVASAVHMFMSAYGVPAAADPA</sequence>
<dbReference type="Gene3D" id="1.10.10.60">
    <property type="entry name" value="Homeodomain-like"/>
    <property type="match status" value="1"/>
</dbReference>
<keyword evidence="3" id="KW-0804">Transcription</keyword>
<evidence type="ECO:0000259" key="6">
    <source>
        <dbReference type="PROSITE" id="PS50977"/>
    </source>
</evidence>
<dbReference type="InterPro" id="IPR023772">
    <property type="entry name" value="DNA-bd_HTH_TetR-type_CS"/>
</dbReference>
<evidence type="ECO:0000313" key="8">
    <source>
        <dbReference type="Proteomes" id="UP000199647"/>
    </source>
</evidence>
<reference evidence="7 8" key="1">
    <citation type="submission" date="2016-10" db="EMBL/GenBank/DDBJ databases">
        <authorList>
            <person name="de Groot N.N."/>
        </authorList>
    </citation>
    <scope>NUCLEOTIDE SEQUENCE [LARGE SCALE GENOMIC DNA]</scope>
    <source>
        <strain evidence="7 8">A52C2</strain>
    </source>
</reference>
<dbReference type="InterPro" id="IPR009057">
    <property type="entry name" value="Homeodomain-like_sf"/>
</dbReference>
<proteinExistence type="predicted"/>
<dbReference type="PROSITE" id="PS50977">
    <property type="entry name" value="HTH_TETR_2"/>
    <property type="match status" value="1"/>
</dbReference>
<organism evidence="7 8">
    <name type="scientific">Faunimonas pinastri</name>
    <dbReference type="NCBI Taxonomy" id="1855383"/>
    <lineage>
        <taxon>Bacteria</taxon>
        <taxon>Pseudomonadati</taxon>
        <taxon>Pseudomonadota</taxon>
        <taxon>Alphaproteobacteria</taxon>
        <taxon>Hyphomicrobiales</taxon>
        <taxon>Afifellaceae</taxon>
        <taxon>Faunimonas</taxon>
    </lineage>
</organism>
<dbReference type="SUPFAM" id="SSF46689">
    <property type="entry name" value="Homeodomain-like"/>
    <property type="match status" value="1"/>
</dbReference>
<evidence type="ECO:0000256" key="2">
    <source>
        <dbReference type="ARBA" id="ARBA00023125"/>
    </source>
</evidence>
<feature type="region of interest" description="Disordered" evidence="5">
    <location>
        <begin position="1"/>
        <end position="23"/>
    </location>
</feature>
<dbReference type="RefSeq" id="WP_092494824.1">
    <property type="nucleotide sequence ID" value="NZ_FOFG01000001.1"/>
</dbReference>
<dbReference type="Gene3D" id="1.10.357.10">
    <property type="entry name" value="Tetracycline Repressor, domain 2"/>
    <property type="match status" value="1"/>
</dbReference>
<dbReference type="EMBL" id="FOFG01000001">
    <property type="protein sequence ID" value="SEP71111.1"/>
    <property type="molecule type" value="Genomic_DNA"/>
</dbReference>
<dbReference type="AlphaFoldDB" id="A0A1H9A3M3"/>
<keyword evidence="1" id="KW-0805">Transcription regulation</keyword>
<dbReference type="Pfam" id="PF00440">
    <property type="entry name" value="TetR_N"/>
    <property type="match status" value="1"/>
</dbReference>
<dbReference type="InterPro" id="IPR001647">
    <property type="entry name" value="HTH_TetR"/>
</dbReference>
<evidence type="ECO:0000256" key="5">
    <source>
        <dbReference type="SAM" id="MobiDB-lite"/>
    </source>
</evidence>
<dbReference type="GO" id="GO:0003700">
    <property type="term" value="F:DNA-binding transcription factor activity"/>
    <property type="evidence" value="ECO:0007669"/>
    <property type="project" value="TreeGrafter"/>
</dbReference>
<feature type="DNA-binding region" description="H-T-H motif" evidence="4">
    <location>
        <begin position="46"/>
        <end position="65"/>
    </location>
</feature>
<evidence type="ECO:0000256" key="3">
    <source>
        <dbReference type="ARBA" id="ARBA00023163"/>
    </source>
</evidence>
<name>A0A1H9A3M3_9HYPH</name>
<dbReference type="PRINTS" id="PR00455">
    <property type="entry name" value="HTHTETR"/>
</dbReference>
<feature type="domain" description="HTH tetR-type" evidence="6">
    <location>
        <begin position="23"/>
        <end position="83"/>
    </location>
</feature>
<dbReference type="PANTHER" id="PTHR30055">
    <property type="entry name" value="HTH-TYPE TRANSCRIPTIONAL REGULATOR RUTR"/>
    <property type="match status" value="1"/>
</dbReference>
<dbReference type="FunFam" id="1.10.10.60:FF:000141">
    <property type="entry name" value="TetR family transcriptional regulator"/>
    <property type="match status" value="1"/>
</dbReference>
<evidence type="ECO:0000313" key="7">
    <source>
        <dbReference type="EMBL" id="SEP71111.1"/>
    </source>
</evidence>
<evidence type="ECO:0000256" key="1">
    <source>
        <dbReference type="ARBA" id="ARBA00023015"/>
    </source>
</evidence>
<keyword evidence="8" id="KW-1185">Reference proteome</keyword>
<evidence type="ECO:0000256" key="4">
    <source>
        <dbReference type="PROSITE-ProRule" id="PRU00335"/>
    </source>
</evidence>
<dbReference type="GO" id="GO:0000976">
    <property type="term" value="F:transcription cis-regulatory region binding"/>
    <property type="evidence" value="ECO:0007669"/>
    <property type="project" value="TreeGrafter"/>
</dbReference>
<dbReference type="InterPro" id="IPR039536">
    <property type="entry name" value="TetR_C_Proteobacteria"/>
</dbReference>
<protein>
    <submittedName>
        <fullName evidence="7">Transcriptional regulator, TetR family</fullName>
    </submittedName>
</protein>